<protein>
    <recommendedName>
        <fullName evidence="10">Selenide, water dikinase</fullName>
    </recommendedName>
</protein>
<keyword evidence="5" id="KW-0711">Selenium</keyword>
<keyword evidence="4" id="KW-0067">ATP-binding</keyword>
<dbReference type="Proteomes" id="UP001244341">
    <property type="component" value="Chromosome 10b"/>
</dbReference>
<dbReference type="EMBL" id="CP126217">
    <property type="protein sequence ID" value="WIA18974.1"/>
    <property type="molecule type" value="Genomic_DNA"/>
</dbReference>
<dbReference type="Pfam" id="PF02769">
    <property type="entry name" value="AIRS_C"/>
    <property type="match status" value="1"/>
</dbReference>
<keyword evidence="9" id="KW-1185">Reference proteome</keyword>
<dbReference type="InterPro" id="IPR016188">
    <property type="entry name" value="PurM-like_N"/>
</dbReference>
<dbReference type="NCBIfam" id="TIGR00476">
    <property type="entry name" value="selD"/>
    <property type="match status" value="1"/>
</dbReference>
<dbReference type="InterPro" id="IPR004536">
    <property type="entry name" value="SPS/SelD"/>
</dbReference>
<proteinExistence type="predicted"/>
<dbReference type="NCBIfam" id="NF002098">
    <property type="entry name" value="PRK00943.1"/>
    <property type="match status" value="1"/>
</dbReference>
<dbReference type="PANTHER" id="PTHR10256:SF0">
    <property type="entry name" value="INACTIVE SELENIDE, WATER DIKINASE-LIKE PROTEIN-RELATED"/>
    <property type="match status" value="1"/>
</dbReference>
<evidence type="ECO:0008006" key="10">
    <source>
        <dbReference type="Google" id="ProtNLM"/>
    </source>
</evidence>
<organism evidence="8 9">
    <name type="scientific">Tetradesmus obliquus</name>
    <name type="common">Green alga</name>
    <name type="synonym">Acutodesmus obliquus</name>
    <dbReference type="NCBI Taxonomy" id="3088"/>
    <lineage>
        <taxon>Eukaryota</taxon>
        <taxon>Viridiplantae</taxon>
        <taxon>Chlorophyta</taxon>
        <taxon>core chlorophytes</taxon>
        <taxon>Chlorophyceae</taxon>
        <taxon>CS clade</taxon>
        <taxon>Sphaeropleales</taxon>
        <taxon>Scenedesmaceae</taxon>
        <taxon>Tetradesmus</taxon>
    </lineage>
</organism>
<evidence type="ECO:0000313" key="9">
    <source>
        <dbReference type="Proteomes" id="UP001244341"/>
    </source>
</evidence>
<dbReference type="Gene3D" id="3.30.1330.10">
    <property type="entry name" value="PurM-like, N-terminal domain"/>
    <property type="match status" value="1"/>
</dbReference>
<dbReference type="SUPFAM" id="SSF56042">
    <property type="entry name" value="PurM C-terminal domain-like"/>
    <property type="match status" value="1"/>
</dbReference>
<dbReference type="SMART" id="SM01411">
    <property type="entry name" value="Ephrin_rec_like"/>
    <property type="match status" value="2"/>
</dbReference>
<sequence length="551" mass="56704">MMSDICIFGVERVDNARDFGRIAAANAISDVYAMGGKPLLALSVLGMPINKLPTEVITEILNGGVEICKEAGIPLAGGHSIDSLEPIFGLVVAGIVDPARVARNSAAQAGDLLLLSKPLGVGVMTTALKKGLLPPEGYAEVLATMTQLNKVGQQLSGAEGVHAMTDVTGFGLAGHPLERLECLAGHLLEVAHGSGLAAVVDFRKVPVMQHALAMAQQDTFPGAVARNLESYGQSVDFDSAMPSWQQHLLVDPQTSGGLLLLHEAGCGSAAVVGQLEEGEPHCRFEPNVAVGNGGVWPSEEKDKGQDLFAICPSGLTGPYVTCVEEGQWSELKGGSACPGDENTCPQQAPNSEAVPGQGCRCKAGYFAATATATPLTCSPCGIGKYSRPGATVCTDCPSTTEPTPDRSACQCPAGTAPKQSSGEVPTPLACGDCPAGYFAAAGSSKCSPCRGYYEFSTARATACSTCPTDSYTNADHSGCQCNQGCTSGGAGSGSLLTCTCPANEPGMTCRSMRSDWEGLGGSCQCRAGYLQDGVYGGTYATPNCYGRCRNC</sequence>
<dbReference type="PANTHER" id="PTHR10256">
    <property type="entry name" value="SELENIDE, WATER DIKINASE"/>
    <property type="match status" value="1"/>
</dbReference>
<gene>
    <name evidence="8" type="ORF">OEZ85_003642</name>
</gene>
<feature type="domain" description="PurM-like N-terminal" evidence="6">
    <location>
        <begin position="14"/>
        <end position="96"/>
    </location>
</feature>
<evidence type="ECO:0000259" key="6">
    <source>
        <dbReference type="Pfam" id="PF00586"/>
    </source>
</evidence>
<dbReference type="Gene3D" id="3.90.650.10">
    <property type="entry name" value="PurM-like C-terminal domain"/>
    <property type="match status" value="1"/>
</dbReference>
<feature type="domain" description="PurM-like C-terminal" evidence="7">
    <location>
        <begin position="108"/>
        <end position="178"/>
    </location>
</feature>
<evidence type="ECO:0000256" key="4">
    <source>
        <dbReference type="ARBA" id="ARBA00022840"/>
    </source>
</evidence>
<evidence type="ECO:0000256" key="3">
    <source>
        <dbReference type="ARBA" id="ARBA00022777"/>
    </source>
</evidence>
<accession>A0ABY8UC87</accession>
<dbReference type="SUPFAM" id="SSF55326">
    <property type="entry name" value="PurM N-terminal domain-like"/>
    <property type="match status" value="1"/>
</dbReference>
<dbReference type="InterPro" id="IPR010918">
    <property type="entry name" value="PurM-like_C_dom"/>
</dbReference>
<keyword evidence="1" id="KW-0808">Transferase</keyword>
<dbReference type="InterPro" id="IPR036676">
    <property type="entry name" value="PurM-like_C_sf"/>
</dbReference>
<dbReference type="Pfam" id="PF00586">
    <property type="entry name" value="AIRS"/>
    <property type="match status" value="1"/>
</dbReference>
<evidence type="ECO:0000256" key="1">
    <source>
        <dbReference type="ARBA" id="ARBA00022679"/>
    </source>
</evidence>
<name>A0ABY8UC87_TETOB</name>
<dbReference type="InterPro" id="IPR036921">
    <property type="entry name" value="PurM-like_N_sf"/>
</dbReference>
<keyword evidence="2" id="KW-0547">Nucleotide-binding</keyword>
<evidence type="ECO:0000256" key="5">
    <source>
        <dbReference type="ARBA" id="ARBA00023266"/>
    </source>
</evidence>
<evidence type="ECO:0000256" key="2">
    <source>
        <dbReference type="ARBA" id="ARBA00022741"/>
    </source>
</evidence>
<keyword evidence="3" id="KW-0418">Kinase</keyword>
<evidence type="ECO:0000259" key="7">
    <source>
        <dbReference type="Pfam" id="PF02769"/>
    </source>
</evidence>
<evidence type="ECO:0000313" key="8">
    <source>
        <dbReference type="EMBL" id="WIA18974.1"/>
    </source>
</evidence>
<reference evidence="8 9" key="1">
    <citation type="submission" date="2023-05" db="EMBL/GenBank/DDBJ databases">
        <title>A 100% complete, gapless, phased diploid assembly of the Scenedesmus obliquus UTEX 3031 genome.</title>
        <authorList>
            <person name="Biondi T.C."/>
            <person name="Hanschen E.R."/>
            <person name="Kwon T."/>
            <person name="Eng W."/>
            <person name="Kruse C.P.S."/>
            <person name="Koehler S.I."/>
            <person name="Kunde Y."/>
            <person name="Gleasner C.D."/>
            <person name="You Mak K.T."/>
            <person name="Polle J."/>
            <person name="Hovde B.T."/>
            <person name="Starkenburg S.R."/>
        </authorList>
    </citation>
    <scope>NUCLEOTIDE SEQUENCE [LARGE SCALE GENOMIC DNA]</scope>
    <source>
        <strain evidence="8 9">DOE0152z</strain>
    </source>
</reference>